<dbReference type="PROSITE" id="PS00894">
    <property type="entry name" value="HTH_DEOR_1"/>
    <property type="match status" value="1"/>
</dbReference>
<keyword evidence="5" id="KW-0804">Transcription</keyword>
<evidence type="ECO:0000256" key="2">
    <source>
        <dbReference type="ARBA" id="ARBA00022491"/>
    </source>
</evidence>
<keyword evidence="4" id="KW-0238">DNA-binding</keyword>
<dbReference type="GO" id="GO:0003700">
    <property type="term" value="F:DNA-binding transcription factor activity"/>
    <property type="evidence" value="ECO:0007669"/>
    <property type="project" value="InterPro"/>
</dbReference>
<dbReference type="Proteomes" id="UP000622533">
    <property type="component" value="Unassembled WGS sequence"/>
</dbReference>
<dbReference type="InterPro" id="IPR050313">
    <property type="entry name" value="Carb_Metab_HTH_regulators"/>
</dbReference>
<feature type="domain" description="HTH deoR-type" evidence="7">
    <location>
        <begin position="3"/>
        <end position="58"/>
    </location>
</feature>
<protein>
    <recommendedName>
        <fullName evidence="1">Lactose phosphotransferase system repressor</fullName>
    </recommendedName>
</protein>
<dbReference type="InterPro" id="IPR036390">
    <property type="entry name" value="WH_DNA-bd_sf"/>
</dbReference>
<evidence type="ECO:0000259" key="7">
    <source>
        <dbReference type="PROSITE" id="PS51000"/>
    </source>
</evidence>
<dbReference type="EMBL" id="JADEXS010000005">
    <property type="protein sequence ID" value="MBE9021051.1"/>
    <property type="molecule type" value="Genomic_DNA"/>
</dbReference>
<dbReference type="Pfam" id="PF00455">
    <property type="entry name" value="DeoRC"/>
    <property type="match status" value="1"/>
</dbReference>
<dbReference type="SUPFAM" id="SSF100950">
    <property type="entry name" value="NagB/RpiA/CoA transferase-like"/>
    <property type="match status" value="1"/>
</dbReference>
<keyword evidence="9" id="KW-1185">Reference proteome</keyword>
<dbReference type="PANTHER" id="PTHR30363">
    <property type="entry name" value="HTH-TYPE TRANSCRIPTIONAL REGULATOR SRLR-RELATED"/>
    <property type="match status" value="1"/>
</dbReference>
<evidence type="ECO:0000256" key="5">
    <source>
        <dbReference type="ARBA" id="ARBA00023163"/>
    </source>
</evidence>
<accession>A0A8J6ZLK0</accession>
<dbReference type="PROSITE" id="PS51000">
    <property type="entry name" value="HTH_DEOR_2"/>
    <property type="match status" value="1"/>
</dbReference>
<dbReference type="PRINTS" id="PR00037">
    <property type="entry name" value="HTHLACR"/>
</dbReference>
<comment type="caution">
    <text evidence="8">The sequence shown here is derived from an EMBL/GenBank/DDBJ whole genome shotgun (WGS) entry which is preliminary data.</text>
</comment>
<comment type="function">
    <text evidence="6">Repressor of the lactose catabolism operon. Galactose-6-phosphate is the inducer.</text>
</comment>
<proteinExistence type="predicted"/>
<reference evidence="8" key="1">
    <citation type="submission" date="2020-10" db="EMBL/GenBank/DDBJ databases">
        <authorList>
            <person name="Castelo-Branco R."/>
            <person name="Eusebio N."/>
            <person name="Adriana R."/>
            <person name="Vieira A."/>
            <person name="Brugerolle De Fraissinette N."/>
            <person name="Rezende De Castro R."/>
            <person name="Schneider M.P."/>
            <person name="Vasconcelos V."/>
            <person name="Leao P.N."/>
        </authorList>
    </citation>
    <scope>NUCLEOTIDE SEQUENCE</scope>
    <source>
        <strain evidence="8">LEGE 12446</strain>
    </source>
</reference>
<keyword evidence="2" id="KW-0678">Repressor</keyword>
<dbReference type="SMART" id="SM01134">
    <property type="entry name" value="DeoRC"/>
    <property type="match status" value="1"/>
</dbReference>
<dbReference type="GO" id="GO:0003677">
    <property type="term" value="F:DNA binding"/>
    <property type="evidence" value="ECO:0007669"/>
    <property type="project" value="UniProtKB-KW"/>
</dbReference>
<dbReference type="PANTHER" id="PTHR30363:SF4">
    <property type="entry name" value="GLYCEROL-3-PHOSPHATE REGULON REPRESSOR"/>
    <property type="match status" value="1"/>
</dbReference>
<evidence type="ECO:0000256" key="6">
    <source>
        <dbReference type="ARBA" id="ARBA00024937"/>
    </source>
</evidence>
<organism evidence="8 9">
    <name type="scientific">Desmonostoc muscorum LEGE 12446</name>
    <dbReference type="NCBI Taxonomy" id="1828758"/>
    <lineage>
        <taxon>Bacteria</taxon>
        <taxon>Bacillati</taxon>
        <taxon>Cyanobacteriota</taxon>
        <taxon>Cyanophyceae</taxon>
        <taxon>Nostocales</taxon>
        <taxon>Nostocaceae</taxon>
        <taxon>Desmonostoc</taxon>
    </lineage>
</organism>
<dbReference type="RefSeq" id="WP_193912870.1">
    <property type="nucleotide sequence ID" value="NZ_JADEXS020000001.1"/>
</dbReference>
<gene>
    <name evidence="8" type="ORF">IQ276_00840</name>
</gene>
<dbReference type="Pfam" id="PF08220">
    <property type="entry name" value="HTH_DeoR"/>
    <property type="match status" value="1"/>
</dbReference>
<dbReference type="Gene3D" id="3.40.50.1360">
    <property type="match status" value="1"/>
</dbReference>
<sequence>MLTAERRQFILEILRRDKKVLSSELSAVLKVSEDTIRRDLRELAESGFLQRVHGGALLTSPALASYADRQKQAPKEKEAIARAAAKLVCTGQVVILDGGTTTLQVARHLPLNLQATIVTNSPPIAVALAEHPHIEVVMLGGQLYKKALVNVGATTVEALRMIRADLCMLGVCSLHPEFGISVQNLDEAHVKRVMIAGAAEVVGLATEEKLDTAAPYVVESIHALTYLVTAPTVSDRMLTSYKALGLTIVRD</sequence>
<dbReference type="Gene3D" id="1.10.10.10">
    <property type="entry name" value="Winged helix-like DNA-binding domain superfamily/Winged helix DNA-binding domain"/>
    <property type="match status" value="1"/>
</dbReference>
<dbReference type="SMART" id="SM00420">
    <property type="entry name" value="HTH_DEOR"/>
    <property type="match status" value="1"/>
</dbReference>
<evidence type="ECO:0000256" key="1">
    <source>
        <dbReference type="ARBA" id="ARBA00021390"/>
    </source>
</evidence>
<dbReference type="InterPro" id="IPR001034">
    <property type="entry name" value="DeoR_HTH"/>
</dbReference>
<dbReference type="AlphaFoldDB" id="A0A8J6ZLK0"/>
<dbReference type="InterPro" id="IPR036388">
    <property type="entry name" value="WH-like_DNA-bd_sf"/>
</dbReference>
<name>A0A8J6ZLK0_DESMC</name>
<dbReference type="InterPro" id="IPR014036">
    <property type="entry name" value="DeoR-like_C"/>
</dbReference>
<evidence type="ECO:0000256" key="3">
    <source>
        <dbReference type="ARBA" id="ARBA00023015"/>
    </source>
</evidence>
<keyword evidence="3" id="KW-0805">Transcription regulation</keyword>
<evidence type="ECO:0000313" key="8">
    <source>
        <dbReference type="EMBL" id="MBE9021051.1"/>
    </source>
</evidence>
<dbReference type="InterPro" id="IPR018356">
    <property type="entry name" value="Tscrpt_reg_HTH_DeoR_CS"/>
</dbReference>
<evidence type="ECO:0000256" key="4">
    <source>
        <dbReference type="ARBA" id="ARBA00023125"/>
    </source>
</evidence>
<dbReference type="InterPro" id="IPR037171">
    <property type="entry name" value="NagB/RpiA_transferase-like"/>
</dbReference>
<evidence type="ECO:0000313" key="9">
    <source>
        <dbReference type="Proteomes" id="UP000622533"/>
    </source>
</evidence>
<dbReference type="SUPFAM" id="SSF46785">
    <property type="entry name" value="Winged helix' DNA-binding domain"/>
    <property type="match status" value="1"/>
</dbReference>